<sequence>MGVYINYNQIMPTIRDFMGKVVLITGSSAGIGATTAIEFSRSGAQVVITGRKAANVTQVANECHKVSPKGLKALEVVADVTKEDDCRRLVDTTIKSFGKMDILVNNAGKGAHNSLYDSHLMDSYDEVMATNLRSVVYLTHLCAPHLEKTRGNIVNISSVVGLKPFLNRFLYCMSKVALDMFGKCLALELGPKGIRVNTINPGPVRTNFGIALGRSREQYDQFLDERAKSLPLRRVGDPIDIANAVLFLASDESSFVTGANLLSDGGDFTGKVVLITGSSAGIGATTAIEFSRSGAQVVITGRNVVNMTQVANECHKVSPNGLKSLEVVADVTKDDDCRRLVDTTIKTFEKLDILVNNGGKVVHNSIYDSHLMDSYDEVMATNLRSVVYLTHLCAPHLEKTRGNIVNISSVVGLKPFPNSFLFCMSKAALDMFGKCLALELGPKGIRVNTINPGPVRINFGKTLALGQTREQYDEFMDERAKSVPLGRVGDPIDIANAVLFLASDESSFVTGSNILSDGGSLNA</sequence>
<dbReference type="PRINTS" id="PR00081">
    <property type="entry name" value="GDHRDH"/>
</dbReference>
<keyword evidence="3" id="KW-1185">Reference proteome</keyword>
<dbReference type="PRINTS" id="PR00080">
    <property type="entry name" value="SDRFAMILY"/>
</dbReference>
<dbReference type="Pfam" id="PF13561">
    <property type="entry name" value="adh_short_C2"/>
    <property type="match status" value="2"/>
</dbReference>
<protein>
    <submittedName>
        <fullName evidence="2">Uncharacterized protein</fullName>
    </submittedName>
</protein>
<dbReference type="Gene3D" id="3.40.50.720">
    <property type="entry name" value="NAD(P)-binding Rossmann-like Domain"/>
    <property type="match status" value="2"/>
</dbReference>
<dbReference type="PANTHER" id="PTHR43975:SF2">
    <property type="entry name" value="EG:BACR7A4.14 PROTEIN-RELATED"/>
    <property type="match status" value="1"/>
</dbReference>
<organism evidence="2">
    <name type="scientific">Medioppia subpectinata</name>
    <dbReference type="NCBI Taxonomy" id="1979941"/>
    <lineage>
        <taxon>Eukaryota</taxon>
        <taxon>Metazoa</taxon>
        <taxon>Ecdysozoa</taxon>
        <taxon>Arthropoda</taxon>
        <taxon>Chelicerata</taxon>
        <taxon>Arachnida</taxon>
        <taxon>Acari</taxon>
        <taxon>Acariformes</taxon>
        <taxon>Sarcoptiformes</taxon>
        <taxon>Oribatida</taxon>
        <taxon>Brachypylina</taxon>
        <taxon>Oppioidea</taxon>
        <taxon>Oppiidae</taxon>
        <taxon>Medioppia</taxon>
    </lineage>
</organism>
<proteinExistence type="predicted"/>
<dbReference type="GO" id="GO:0016491">
    <property type="term" value="F:oxidoreductase activity"/>
    <property type="evidence" value="ECO:0007669"/>
    <property type="project" value="UniProtKB-KW"/>
</dbReference>
<dbReference type="InterPro" id="IPR020904">
    <property type="entry name" value="Sc_DH/Rdtase_CS"/>
</dbReference>
<evidence type="ECO:0000313" key="2">
    <source>
        <dbReference type="EMBL" id="CAD7630899.1"/>
    </source>
</evidence>
<dbReference type="PANTHER" id="PTHR43975">
    <property type="entry name" value="ZGC:101858"/>
    <property type="match status" value="1"/>
</dbReference>
<dbReference type="AlphaFoldDB" id="A0A7R9KZ30"/>
<dbReference type="EMBL" id="OC863283">
    <property type="protein sequence ID" value="CAD7630899.1"/>
    <property type="molecule type" value="Genomic_DNA"/>
</dbReference>
<dbReference type="NCBIfam" id="NF005559">
    <property type="entry name" value="PRK07231.1"/>
    <property type="match status" value="2"/>
</dbReference>
<dbReference type="PROSITE" id="PS00061">
    <property type="entry name" value="ADH_SHORT"/>
    <property type="match status" value="1"/>
</dbReference>
<keyword evidence="1" id="KW-0560">Oxidoreductase</keyword>
<dbReference type="OrthoDB" id="5956217at2759"/>
<reference evidence="2" key="1">
    <citation type="submission" date="2020-11" db="EMBL/GenBank/DDBJ databases">
        <authorList>
            <person name="Tran Van P."/>
        </authorList>
    </citation>
    <scope>NUCLEOTIDE SEQUENCE</scope>
</reference>
<name>A0A7R9KZ30_9ACAR</name>
<evidence type="ECO:0000313" key="3">
    <source>
        <dbReference type="Proteomes" id="UP000759131"/>
    </source>
</evidence>
<dbReference type="SUPFAM" id="SSF51735">
    <property type="entry name" value="NAD(P)-binding Rossmann-fold domains"/>
    <property type="match status" value="2"/>
</dbReference>
<accession>A0A7R9KZ30</accession>
<dbReference type="InterPro" id="IPR036291">
    <property type="entry name" value="NAD(P)-bd_dom_sf"/>
</dbReference>
<dbReference type="InterPro" id="IPR002347">
    <property type="entry name" value="SDR_fam"/>
</dbReference>
<dbReference type="FunFam" id="3.40.50.720:FF:000084">
    <property type="entry name" value="Short-chain dehydrogenase reductase"/>
    <property type="match status" value="2"/>
</dbReference>
<dbReference type="EMBL" id="CAJPIZ010008708">
    <property type="protein sequence ID" value="CAG2111329.1"/>
    <property type="molecule type" value="Genomic_DNA"/>
</dbReference>
<dbReference type="Proteomes" id="UP000759131">
    <property type="component" value="Unassembled WGS sequence"/>
</dbReference>
<gene>
    <name evidence="2" type="ORF">OSB1V03_LOCUS11310</name>
</gene>
<evidence type="ECO:0000256" key="1">
    <source>
        <dbReference type="ARBA" id="ARBA00023002"/>
    </source>
</evidence>